<keyword evidence="4" id="KW-1185">Reference proteome</keyword>
<dbReference type="InterPro" id="IPR000868">
    <property type="entry name" value="Isochorismatase-like_dom"/>
</dbReference>
<dbReference type="RefSeq" id="WP_135264136.1">
    <property type="nucleotide sequence ID" value="NZ_SMLM01000002.1"/>
</dbReference>
<dbReference type="CDD" id="cd00431">
    <property type="entry name" value="cysteine_hydrolases"/>
    <property type="match status" value="1"/>
</dbReference>
<evidence type="ECO:0000256" key="1">
    <source>
        <dbReference type="ARBA" id="ARBA00022801"/>
    </source>
</evidence>
<dbReference type="Proteomes" id="UP000298180">
    <property type="component" value="Unassembled WGS sequence"/>
</dbReference>
<accession>A0A4Z0BUV7</accession>
<dbReference type="GO" id="GO:0016787">
    <property type="term" value="F:hydrolase activity"/>
    <property type="evidence" value="ECO:0007669"/>
    <property type="project" value="UniProtKB-KW"/>
</dbReference>
<sequence>MTLADRNLPVAPAARLEPKRCALMVVDMQNDFCAPGGYIDKTMGKDVSAAAVIVPTINELVAQARKARVPVVWLRADYSHDRIPDSMAVKLAARGIQAECCKPGTWGFEWYGVEPAAGEPVVTKHSYSGFIGTDMQDVLGALKRQTIVFTGVQTQVCVESTLRDAHAFGHYCVAVQDAVGSHTPALHEATLNNVRFLFGDVCPASDVLAAWRTEP</sequence>
<evidence type="ECO:0000313" key="3">
    <source>
        <dbReference type="EMBL" id="TFZ02611.1"/>
    </source>
</evidence>
<protein>
    <submittedName>
        <fullName evidence="3">Cysteine hydrolase</fullName>
    </submittedName>
</protein>
<evidence type="ECO:0000259" key="2">
    <source>
        <dbReference type="Pfam" id="PF00857"/>
    </source>
</evidence>
<dbReference type="PANTHER" id="PTHR43540:SF6">
    <property type="entry name" value="ISOCHORISMATASE-LIKE DOMAIN-CONTAINING PROTEIN"/>
    <property type="match status" value="1"/>
</dbReference>
<comment type="caution">
    <text evidence="3">The sequence shown here is derived from an EMBL/GenBank/DDBJ whole genome shotgun (WGS) entry which is preliminary data.</text>
</comment>
<organism evidence="3 4">
    <name type="scientific">Ramlibacter henchirensis</name>
    <dbReference type="NCBI Taxonomy" id="204072"/>
    <lineage>
        <taxon>Bacteria</taxon>
        <taxon>Pseudomonadati</taxon>
        <taxon>Pseudomonadota</taxon>
        <taxon>Betaproteobacteria</taxon>
        <taxon>Burkholderiales</taxon>
        <taxon>Comamonadaceae</taxon>
        <taxon>Ramlibacter</taxon>
    </lineage>
</organism>
<reference evidence="3 4" key="1">
    <citation type="submission" date="2019-03" db="EMBL/GenBank/DDBJ databases">
        <title>Ramlibacter henchirensis DSM 14656, whole genome shotgun sequence.</title>
        <authorList>
            <person name="Zhang X."/>
            <person name="Feng G."/>
            <person name="Zhu H."/>
        </authorList>
    </citation>
    <scope>NUCLEOTIDE SEQUENCE [LARGE SCALE GENOMIC DNA]</scope>
    <source>
        <strain evidence="3 4">DSM 14656</strain>
    </source>
</reference>
<evidence type="ECO:0000313" key="4">
    <source>
        <dbReference type="Proteomes" id="UP000298180"/>
    </source>
</evidence>
<dbReference type="OrthoDB" id="9781985at2"/>
<dbReference type="AlphaFoldDB" id="A0A4Z0BUV7"/>
<keyword evidence="1 3" id="KW-0378">Hydrolase</keyword>
<dbReference type="InterPro" id="IPR036380">
    <property type="entry name" value="Isochorismatase-like_sf"/>
</dbReference>
<dbReference type="Pfam" id="PF00857">
    <property type="entry name" value="Isochorismatase"/>
    <property type="match status" value="1"/>
</dbReference>
<dbReference type="PANTHER" id="PTHR43540">
    <property type="entry name" value="PEROXYUREIDOACRYLATE/UREIDOACRYLATE AMIDOHYDROLASE-RELATED"/>
    <property type="match status" value="1"/>
</dbReference>
<proteinExistence type="predicted"/>
<dbReference type="Gene3D" id="3.40.50.850">
    <property type="entry name" value="Isochorismatase-like"/>
    <property type="match status" value="1"/>
</dbReference>
<dbReference type="SUPFAM" id="SSF52499">
    <property type="entry name" value="Isochorismatase-like hydrolases"/>
    <property type="match status" value="1"/>
</dbReference>
<dbReference type="EMBL" id="SMLM01000002">
    <property type="protein sequence ID" value="TFZ02611.1"/>
    <property type="molecule type" value="Genomic_DNA"/>
</dbReference>
<gene>
    <name evidence="3" type="ORF">EZ313_15240</name>
</gene>
<name>A0A4Z0BUV7_9BURK</name>
<dbReference type="InterPro" id="IPR050272">
    <property type="entry name" value="Isochorismatase-like_hydrls"/>
</dbReference>
<feature type="domain" description="Isochorismatase-like" evidence="2">
    <location>
        <begin position="21"/>
        <end position="203"/>
    </location>
</feature>